<organism evidence="4 5">
    <name type="scientific">Actinoplanes aureus</name>
    <dbReference type="NCBI Taxonomy" id="2792083"/>
    <lineage>
        <taxon>Bacteria</taxon>
        <taxon>Bacillati</taxon>
        <taxon>Actinomycetota</taxon>
        <taxon>Actinomycetes</taxon>
        <taxon>Micromonosporales</taxon>
        <taxon>Micromonosporaceae</taxon>
        <taxon>Actinoplanes</taxon>
    </lineage>
</organism>
<keyword evidence="3" id="KW-0732">Signal</keyword>
<feature type="region of interest" description="Disordered" evidence="1">
    <location>
        <begin position="205"/>
        <end position="237"/>
    </location>
</feature>
<keyword evidence="2" id="KW-0812">Transmembrane</keyword>
<accession>A0A931CDK5</accession>
<dbReference type="Proteomes" id="UP000598146">
    <property type="component" value="Unassembled WGS sequence"/>
</dbReference>
<feature type="region of interest" description="Disordered" evidence="1">
    <location>
        <begin position="281"/>
        <end position="305"/>
    </location>
</feature>
<feature type="chain" id="PRO_5037794320" description="Gram-positive cocci surface proteins LPxTG domain-containing protein" evidence="3">
    <location>
        <begin position="29"/>
        <end position="545"/>
    </location>
</feature>
<keyword evidence="2" id="KW-0472">Membrane</keyword>
<feature type="region of interest" description="Disordered" evidence="1">
    <location>
        <begin position="402"/>
        <end position="422"/>
    </location>
</feature>
<evidence type="ECO:0000313" key="4">
    <source>
        <dbReference type="EMBL" id="MBG0565223.1"/>
    </source>
</evidence>
<feature type="compositionally biased region" description="Basic and acidic residues" evidence="1">
    <location>
        <begin position="93"/>
        <end position="111"/>
    </location>
</feature>
<feature type="signal peptide" evidence="3">
    <location>
        <begin position="1"/>
        <end position="28"/>
    </location>
</feature>
<keyword evidence="2" id="KW-1133">Transmembrane helix</keyword>
<name>A0A931CDK5_9ACTN</name>
<dbReference type="EMBL" id="JADQTO010000014">
    <property type="protein sequence ID" value="MBG0565223.1"/>
    <property type="molecule type" value="Genomic_DNA"/>
</dbReference>
<feature type="region of interest" description="Disordered" evidence="1">
    <location>
        <begin position="64"/>
        <end position="174"/>
    </location>
</feature>
<gene>
    <name evidence="4" type="ORF">I4J89_27595</name>
</gene>
<feature type="compositionally biased region" description="Low complexity" evidence="1">
    <location>
        <begin position="404"/>
        <end position="417"/>
    </location>
</feature>
<feature type="compositionally biased region" description="Basic and acidic residues" evidence="1">
    <location>
        <begin position="290"/>
        <end position="305"/>
    </location>
</feature>
<evidence type="ECO:0000313" key="5">
    <source>
        <dbReference type="Proteomes" id="UP000598146"/>
    </source>
</evidence>
<protein>
    <recommendedName>
        <fullName evidence="6">Gram-positive cocci surface proteins LPxTG domain-containing protein</fullName>
    </recommendedName>
</protein>
<feature type="compositionally biased region" description="Low complexity" evidence="1">
    <location>
        <begin position="127"/>
        <end position="152"/>
    </location>
</feature>
<proteinExistence type="predicted"/>
<sequence>MTPARSMAASVAALGFASTLAAPIPAFAAPVLAAPAPCERIEHFAAQSGAEILRVNRLDLGPLAGAAHRDGREPDTSKDVPPRKRHGAADAPRLSDRESDPENDKPDRERTPASTETQDEAEEPSADADPASGLFAGMDFADDAGASFAPAAWSPQNQGNRVRPDKGAPQSIGGVGLGDARSVLIADGPVNSAAAARVFDGRVAGSSSRNDLVVQQAPPSSQKPTVRGTGEKRFGPLRAGAGELTAHARWTDDMTCASADAPASRSSTELDRITVTGAGSDSLLGVPEKISGRSETAVRQRDGRPESVAWATISAGRISLADGAVRIRVVRAPELRVSMPPSGKGEVNYRPAVVEVSERNGRVRRLTTASDSVDITVSDKARGLESLPALIEPIAPLPLPAVPGLPSSSEPESAPAPGITEGTRLRVSLGDVRHATKGGAIAARATAIKVSLVRDGDPERTKRGYRPSPVVADLGIGVLEGAAVAPVPAAHGQGVSSAGAGAGGGSAGLPITGPGIVTLILAGAGLLIGGAAAVVMGSRRRRINS</sequence>
<evidence type="ECO:0000256" key="1">
    <source>
        <dbReference type="SAM" id="MobiDB-lite"/>
    </source>
</evidence>
<feature type="transmembrane region" description="Helical" evidence="2">
    <location>
        <begin position="516"/>
        <end position="536"/>
    </location>
</feature>
<dbReference type="RefSeq" id="WP_196417000.1">
    <property type="nucleotide sequence ID" value="NZ_JADQTO010000014.1"/>
</dbReference>
<keyword evidence="5" id="KW-1185">Reference proteome</keyword>
<feature type="compositionally biased region" description="Basic and acidic residues" evidence="1">
    <location>
        <begin position="67"/>
        <end position="82"/>
    </location>
</feature>
<reference evidence="4" key="1">
    <citation type="submission" date="2020-11" db="EMBL/GenBank/DDBJ databases">
        <title>Isolation and identification of active actinomycetes.</title>
        <authorList>
            <person name="Sun X."/>
        </authorList>
    </citation>
    <scope>NUCLEOTIDE SEQUENCE</scope>
    <source>
        <strain evidence="4">NEAU-A11</strain>
    </source>
</reference>
<evidence type="ECO:0008006" key="6">
    <source>
        <dbReference type="Google" id="ProtNLM"/>
    </source>
</evidence>
<feature type="compositionally biased region" description="Acidic residues" evidence="1">
    <location>
        <begin position="117"/>
        <end position="126"/>
    </location>
</feature>
<comment type="caution">
    <text evidence="4">The sequence shown here is derived from an EMBL/GenBank/DDBJ whole genome shotgun (WGS) entry which is preliminary data.</text>
</comment>
<evidence type="ECO:0000256" key="3">
    <source>
        <dbReference type="SAM" id="SignalP"/>
    </source>
</evidence>
<evidence type="ECO:0000256" key="2">
    <source>
        <dbReference type="SAM" id="Phobius"/>
    </source>
</evidence>
<dbReference type="AlphaFoldDB" id="A0A931CDK5"/>